<evidence type="ECO:0000313" key="1">
    <source>
        <dbReference type="EMBL" id="RJP18031.1"/>
    </source>
</evidence>
<gene>
    <name evidence="1" type="ORF">C4520_15210</name>
</gene>
<dbReference type="AlphaFoldDB" id="A0A3A4NR71"/>
<sequence>MAGLFVPDRIGRKGAGGLGAVVDHAPGERFVSGAGAELEGGSAGMTAKRLGILLTTSPEHANTHSVIRVAEAALRRGIEVRIFLMCDGVLNVNHVPFLSLLDKGANICLCQQNLNERFQDETNGVMLGSQYDFACNIRDSDRVIAFC</sequence>
<dbReference type="Proteomes" id="UP000265882">
    <property type="component" value="Unassembled WGS sequence"/>
</dbReference>
<dbReference type="Gene3D" id="3.40.1260.10">
    <property type="entry name" value="DsrEFH-like"/>
    <property type="match status" value="1"/>
</dbReference>
<dbReference type="SUPFAM" id="SSF75169">
    <property type="entry name" value="DsrEFH-like"/>
    <property type="match status" value="1"/>
</dbReference>
<organism evidence="1 2">
    <name type="scientific">Abyssobacteria bacterium (strain SURF_5)</name>
    <dbReference type="NCBI Taxonomy" id="2093360"/>
    <lineage>
        <taxon>Bacteria</taxon>
        <taxon>Pseudomonadati</taxon>
        <taxon>Candidatus Hydrogenedentota</taxon>
        <taxon>Candidatus Abyssobacteria</taxon>
    </lineage>
</organism>
<proteinExistence type="predicted"/>
<dbReference type="InterPro" id="IPR027396">
    <property type="entry name" value="DsrEFH-like"/>
</dbReference>
<name>A0A3A4NR71_ABYX5</name>
<dbReference type="Pfam" id="PF02635">
    <property type="entry name" value="DsrE"/>
    <property type="match status" value="1"/>
</dbReference>
<dbReference type="InterPro" id="IPR003787">
    <property type="entry name" value="Sulphur_relay_DsrE/F-like"/>
</dbReference>
<dbReference type="EMBL" id="QZKU01000106">
    <property type="protein sequence ID" value="RJP18031.1"/>
    <property type="molecule type" value="Genomic_DNA"/>
</dbReference>
<reference evidence="1 2" key="1">
    <citation type="journal article" date="2017" name="ISME J.">
        <title>Energy and carbon metabolisms in a deep terrestrial subsurface fluid microbial community.</title>
        <authorList>
            <person name="Momper L."/>
            <person name="Jungbluth S.P."/>
            <person name="Lee M.D."/>
            <person name="Amend J.P."/>
        </authorList>
    </citation>
    <scope>NUCLEOTIDE SEQUENCE [LARGE SCALE GENOMIC DNA]</scope>
    <source>
        <strain evidence="1">SURF_5</strain>
    </source>
</reference>
<protein>
    <submittedName>
        <fullName evidence="1">Uncharacterized protein</fullName>
    </submittedName>
</protein>
<comment type="caution">
    <text evidence="1">The sequence shown here is derived from an EMBL/GenBank/DDBJ whole genome shotgun (WGS) entry which is preliminary data.</text>
</comment>
<accession>A0A3A4NR71</accession>
<evidence type="ECO:0000313" key="2">
    <source>
        <dbReference type="Proteomes" id="UP000265882"/>
    </source>
</evidence>